<dbReference type="EMBL" id="JABULH010000002">
    <property type="protein sequence ID" value="NTS65007.1"/>
    <property type="molecule type" value="Genomic_DNA"/>
</dbReference>
<dbReference type="InterPro" id="IPR041602">
    <property type="entry name" value="Quercetinase_C"/>
</dbReference>
<name>A0ABX2JPI3_9SPHN</name>
<feature type="domain" description="Quercetin 2,3-dioxygenase C-terminal cupin" evidence="4">
    <location>
        <begin position="162"/>
        <end position="244"/>
    </location>
</feature>
<comment type="caution">
    <text evidence="5">The sequence shown here is derived from an EMBL/GenBank/DDBJ whole genome shotgun (WGS) entry which is preliminary data.</text>
</comment>
<evidence type="ECO:0000259" key="4">
    <source>
        <dbReference type="Pfam" id="PF17954"/>
    </source>
</evidence>
<dbReference type="InterPro" id="IPR012093">
    <property type="entry name" value="Pirin"/>
</dbReference>
<dbReference type="Proteomes" id="UP000621447">
    <property type="component" value="Unassembled WGS sequence"/>
</dbReference>
<dbReference type="RefSeq" id="WP_174193507.1">
    <property type="nucleotide sequence ID" value="NZ_JABULH010000002.1"/>
</dbReference>
<accession>A0ABX2JPI3</accession>
<dbReference type="PANTHER" id="PTHR43212:SF3">
    <property type="entry name" value="QUERCETIN 2,3-DIOXYGENASE"/>
    <property type="match status" value="1"/>
</dbReference>
<evidence type="ECO:0000259" key="3">
    <source>
        <dbReference type="Pfam" id="PF02678"/>
    </source>
</evidence>
<dbReference type="InterPro" id="IPR014710">
    <property type="entry name" value="RmlC-like_jellyroll"/>
</dbReference>
<evidence type="ECO:0000256" key="1">
    <source>
        <dbReference type="ARBA" id="ARBA00008416"/>
    </source>
</evidence>
<proteinExistence type="inferred from homology"/>
<dbReference type="CDD" id="cd02910">
    <property type="entry name" value="cupin_Yhhw_N"/>
    <property type="match status" value="1"/>
</dbReference>
<dbReference type="InterPro" id="IPR003829">
    <property type="entry name" value="Pirin_N_dom"/>
</dbReference>
<protein>
    <submittedName>
        <fullName evidence="5">Pirin family protein</fullName>
    </submittedName>
</protein>
<dbReference type="Pfam" id="PF02678">
    <property type="entry name" value="Pirin"/>
    <property type="match status" value="1"/>
</dbReference>
<keyword evidence="6" id="KW-1185">Reference proteome</keyword>
<feature type="domain" description="Pirin N-terminal" evidence="3">
    <location>
        <begin position="25"/>
        <end position="132"/>
    </location>
</feature>
<dbReference type="Gene3D" id="2.60.120.10">
    <property type="entry name" value="Jelly Rolls"/>
    <property type="match status" value="2"/>
</dbReference>
<dbReference type="SUPFAM" id="SSF51182">
    <property type="entry name" value="RmlC-like cupins"/>
    <property type="match status" value="1"/>
</dbReference>
<dbReference type="PANTHER" id="PTHR43212">
    <property type="entry name" value="QUERCETIN 2,3-DIOXYGENASE"/>
    <property type="match status" value="1"/>
</dbReference>
<evidence type="ECO:0000313" key="5">
    <source>
        <dbReference type="EMBL" id="NTS65007.1"/>
    </source>
</evidence>
<dbReference type="InterPro" id="IPR011051">
    <property type="entry name" value="RmlC_Cupin_sf"/>
</dbReference>
<comment type="similarity">
    <text evidence="1 2">Belongs to the pirin family.</text>
</comment>
<organism evidence="5 6">
    <name type="scientific">Sphingomonas hominis</name>
    <dbReference type="NCBI Taxonomy" id="2741495"/>
    <lineage>
        <taxon>Bacteria</taxon>
        <taxon>Pseudomonadati</taxon>
        <taxon>Pseudomonadota</taxon>
        <taxon>Alphaproteobacteria</taxon>
        <taxon>Sphingomonadales</taxon>
        <taxon>Sphingomonadaceae</taxon>
        <taxon>Sphingomonas</taxon>
    </lineage>
</organism>
<evidence type="ECO:0000256" key="2">
    <source>
        <dbReference type="RuleBase" id="RU003457"/>
    </source>
</evidence>
<dbReference type="Pfam" id="PF17954">
    <property type="entry name" value="Pirin_C_2"/>
    <property type="match status" value="1"/>
</dbReference>
<evidence type="ECO:0000313" key="6">
    <source>
        <dbReference type="Proteomes" id="UP000621447"/>
    </source>
</evidence>
<reference evidence="5 6" key="1">
    <citation type="submission" date="2020-06" db="EMBL/GenBank/DDBJ databases">
        <title>Sphingomonas hominis sp. nov., a member of the Sphingomonas, isolated from the hair of a 22-year-old girl.</title>
        <authorList>
            <person name="Zhang D.-F."/>
            <person name="Cui X.-W."/>
        </authorList>
    </citation>
    <scope>NUCLEOTIDE SEQUENCE [LARGE SCALE GENOMIC DNA]</scope>
    <source>
        <strain evidence="5 6">HHU CXW</strain>
    </source>
</reference>
<sequence length="246" mass="26479">MTDTAVANRTANIPSIERRPFTSLGHADHGWLDARHHFSFANYYDPDWMSWGAIRVWNDDTIAPNSGFPPHPHRDMEIITYVRSGAITHKDSMGNTGRTAAGDVQVMSAGSGVRHAEYNLEAEPTTLFQIWIEPTRTGGSPSWGAKPFPKGERSGKFVTLASGFADDGDALPIRAEARVLAATVKAGERISHEVGAGRHAYLVPATGAVEIDGERYEARDGIALSGGQTVTITALADAELVLVDSL</sequence>
<gene>
    <name evidence="5" type="ORF">HRV97_07510</name>
</gene>
<dbReference type="PIRSF" id="PIRSF006232">
    <property type="entry name" value="Pirin"/>
    <property type="match status" value="1"/>
</dbReference>